<dbReference type="GO" id="GO:1904680">
    <property type="term" value="F:peptide transmembrane transporter activity"/>
    <property type="evidence" value="ECO:0007669"/>
    <property type="project" value="TreeGrafter"/>
</dbReference>
<comment type="caution">
    <text evidence="3">The sequence shown here is derived from an EMBL/GenBank/DDBJ whole genome shotgun (WGS) entry which is preliminary data.</text>
</comment>
<dbReference type="InterPro" id="IPR039424">
    <property type="entry name" value="SBP_5"/>
</dbReference>
<dbReference type="Gene3D" id="3.10.105.10">
    <property type="entry name" value="Dipeptide-binding Protein, Domain 3"/>
    <property type="match status" value="1"/>
</dbReference>
<name>A0A4Y3KIF2_9CELL</name>
<organism evidence="3 4">
    <name type="scientific">Cellulomonas gelida</name>
    <dbReference type="NCBI Taxonomy" id="1712"/>
    <lineage>
        <taxon>Bacteria</taxon>
        <taxon>Bacillati</taxon>
        <taxon>Actinomycetota</taxon>
        <taxon>Actinomycetes</taxon>
        <taxon>Micrococcales</taxon>
        <taxon>Cellulomonadaceae</taxon>
        <taxon>Cellulomonas</taxon>
    </lineage>
</organism>
<feature type="signal peptide" evidence="1">
    <location>
        <begin position="1"/>
        <end position="21"/>
    </location>
</feature>
<evidence type="ECO:0000256" key="1">
    <source>
        <dbReference type="SAM" id="SignalP"/>
    </source>
</evidence>
<evidence type="ECO:0000259" key="2">
    <source>
        <dbReference type="Pfam" id="PF00496"/>
    </source>
</evidence>
<dbReference type="Gene3D" id="3.40.190.10">
    <property type="entry name" value="Periplasmic binding protein-like II"/>
    <property type="match status" value="1"/>
</dbReference>
<dbReference type="PANTHER" id="PTHR30290">
    <property type="entry name" value="PERIPLASMIC BINDING COMPONENT OF ABC TRANSPORTER"/>
    <property type="match status" value="1"/>
</dbReference>
<dbReference type="PROSITE" id="PS51257">
    <property type="entry name" value="PROKAR_LIPOPROTEIN"/>
    <property type="match status" value="1"/>
</dbReference>
<dbReference type="GO" id="GO:0015833">
    <property type="term" value="P:peptide transport"/>
    <property type="evidence" value="ECO:0007669"/>
    <property type="project" value="TreeGrafter"/>
</dbReference>
<protein>
    <recommendedName>
        <fullName evidence="2">Solute-binding protein family 5 domain-containing protein</fullName>
    </recommendedName>
</protein>
<gene>
    <name evidence="3" type="ORF">CGE01nite_06670</name>
</gene>
<proteinExistence type="predicted"/>
<reference evidence="3 4" key="1">
    <citation type="submission" date="2019-06" db="EMBL/GenBank/DDBJ databases">
        <title>Whole genome shotgun sequence of Cellulomonas gelida NBRC 3748.</title>
        <authorList>
            <person name="Hosoyama A."/>
            <person name="Uohara A."/>
            <person name="Ohji S."/>
            <person name="Ichikawa N."/>
        </authorList>
    </citation>
    <scope>NUCLEOTIDE SEQUENCE [LARGE SCALE GENOMIC DNA]</scope>
    <source>
        <strain evidence="3 4">NBRC 3748</strain>
    </source>
</reference>
<dbReference type="InterPro" id="IPR000914">
    <property type="entry name" value="SBP_5_dom"/>
</dbReference>
<evidence type="ECO:0000313" key="3">
    <source>
        <dbReference type="EMBL" id="GEA83416.1"/>
    </source>
</evidence>
<keyword evidence="1" id="KW-0732">Signal</keyword>
<dbReference type="RefSeq" id="WP_141368965.1">
    <property type="nucleotide sequence ID" value="NZ_BJLQ01000004.1"/>
</dbReference>
<feature type="chain" id="PRO_5038392878" description="Solute-binding protein family 5 domain-containing protein" evidence="1">
    <location>
        <begin position="22"/>
        <end position="608"/>
    </location>
</feature>
<dbReference type="Gene3D" id="3.90.76.10">
    <property type="entry name" value="Dipeptide-binding Protein, Domain 1"/>
    <property type="match status" value="1"/>
</dbReference>
<dbReference type="SUPFAM" id="SSF53850">
    <property type="entry name" value="Periplasmic binding protein-like II"/>
    <property type="match status" value="1"/>
</dbReference>
<dbReference type="PANTHER" id="PTHR30290:SF65">
    <property type="entry name" value="MONOACYL PHOSPHATIDYLINOSITOL TETRAMANNOSIDE-BINDING PROTEIN LPQW-RELATED"/>
    <property type="match status" value="1"/>
</dbReference>
<dbReference type="AlphaFoldDB" id="A0A4Y3KIF2"/>
<evidence type="ECO:0000313" key="4">
    <source>
        <dbReference type="Proteomes" id="UP000320461"/>
    </source>
</evidence>
<dbReference type="EMBL" id="BJLQ01000004">
    <property type="protein sequence ID" value="GEA83416.1"/>
    <property type="molecule type" value="Genomic_DNA"/>
</dbReference>
<sequence>MARRPVTQRVALAAAVAVGFAALVGCTGDPAPLPSLTGGVVVAVDVPFASLNAATPRGRAPGSVLVRSLVQDGFVSLDAGGRAVPDEGFGSVEKLADDPLTVRYTLARTATWSDGVPVTAADLLLEWAARSGSLDDVVPELGDDGEVVNGDALDSGVAFAATSRALVHAQTVPTVDDEGRVTVVYARPVPDWQVALDVNLPAHVLGREALGVEDDVQAAQAVVAALAAPADHHDDLSALSRAWRTAYDDDALAAAAGVAVTTGPYAVSKVLPDQRVELVRNEQYTGSRPARFDSLVVRSDVHPLDQVTALRDGEVDVVAPVATTDVREALDDAGARVVAGGDAVWQLVAQVAPGGVLAAQGTDPDHVTADDVARAAQVRRALWGSVPREQVVDEVVAPLWPQAEVEQSVLATVGAGAGGAVDTRTADVAGARDALDGAQVTTPVAVRLLANTVDPLRAHVVDLVTAQAHEAGFEVVAATSDPATALWAEPGTWDVALVPTVQDELPVASLVERWGTDGASNVTGWSDAATDEAVAALAAQLDPAALPDGEAALAARLVEAGALTSLVRAPALTATRVEALAGRPDVGAVPLLQLARADLTDWWAWASA</sequence>
<dbReference type="OrthoDB" id="7888869at2"/>
<accession>A0A4Y3KIF2</accession>
<dbReference type="Proteomes" id="UP000320461">
    <property type="component" value="Unassembled WGS sequence"/>
</dbReference>
<feature type="domain" description="Solute-binding protein family 5" evidence="2">
    <location>
        <begin position="94"/>
        <end position="518"/>
    </location>
</feature>
<dbReference type="Pfam" id="PF00496">
    <property type="entry name" value="SBP_bac_5"/>
    <property type="match status" value="1"/>
</dbReference>
<keyword evidence="4" id="KW-1185">Reference proteome</keyword>